<dbReference type="HOGENOM" id="CLU_2200823_0_0_1"/>
<evidence type="ECO:0000313" key="1">
    <source>
        <dbReference type="EMBL" id="ACN35565.1"/>
    </source>
</evidence>
<protein>
    <submittedName>
        <fullName evidence="1">Uncharacterized protein</fullName>
    </submittedName>
</protein>
<sequence length="108" mass="12017">MKVVKLNVFPPAPARASSSSSRYSSSSSSSVIFDVWRPLSYKLTKLCLIIPDAGTPRVQARHPCLCGVQVHQLDPVRPLRKFPLDLQSERLRGTRAEDDIGQIPEQMS</sequence>
<accession>C0PK49</accession>
<name>C0PK49_MAIZE</name>
<reference evidence="1" key="2">
    <citation type="submission" date="2012-06" db="EMBL/GenBank/DDBJ databases">
        <authorList>
            <person name="Yu Y."/>
            <person name="Currie J."/>
            <person name="Lomeli R."/>
            <person name="Angelova A."/>
            <person name="Collura K."/>
            <person name="Wissotski M."/>
            <person name="Campos D."/>
            <person name="Kudrna D."/>
            <person name="Golser W."/>
            <person name="Ashely E."/>
            <person name="Descour A."/>
            <person name="Fernandes J."/>
            <person name="Soderlund C."/>
            <person name="Walbot V."/>
        </authorList>
    </citation>
    <scope>NUCLEOTIDE SEQUENCE</scope>
    <source>
        <strain evidence="1">B73</strain>
    </source>
</reference>
<proteinExistence type="evidence at transcript level"/>
<dbReference type="EMBL" id="BT068668">
    <property type="protein sequence ID" value="ACN35565.1"/>
    <property type="molecule type" value="mRNA"/>
</dbReference>
<organism evidence="1">
    <name type="scientific">Zea mays</name>
    <name type="common">Maize</name>
    <dbReference type="NCBI Taxonomy" id="4577"/>
    <lineage>
        <taxon>Eukaryota</taxon>
        <taxon>Viridiplantae</taxon>
        <taxon>Streptophyta</taxon>
        <taxon>Embryophyta</taxon>
        <taxon>Tracheophyta</taxon>
        <taxon>Spermatophyta</taxon>
        <taxon>Magnoliopsida</taxon>
        <taxon>Liliopsida</taxon>
        <taxon>Poales</taxon>
        <taxon>Poaceae</taxon>
        <taxon>PACMAD clade</taxon>
        <taxon>Panicoideae</taxon>
        <taxon>Andropogonodae</taxon>
        <taxon>Andropogoneae</taxon>
        <taxon>Tripsacinae</taxon>
        <taxon>Zea</taxon>
    </lineage>
</organism>
<dbReference type="AlphaFoldDB" id="C0PK49"/>
<reference evidence="1" key="1">
    <citation type="journal article" date="2009" name="PLoS Genet.">
        <title>Sequencing, mapping, and analysis of 27,455 maize full-length cDNAs.</title>
        <authorList>
            <person name="Soderlund C."/>
            <person name="Descour A."/>
            <person name="Kudrna D."/>
            <person name="Bomhoff M."/>
            <person name="Boyd L."/>
            <person name="Currie J."/>
            <person name="Angelova A."/>
            <person name="Collura K."/>
            <person name="Wissotski M."/>
            <person name="Ashley E."/>
            <person name="Morrow D."/>
            <person name="Fernandes J."/>
            <person name="Walbot V."/>
            <person name="Yu Y."/>
        </authorList>
    </citation>
    <scope>NUCLEOTIDE SEQUENCE</scope>
    <source>
        <strain evidence="1">B73</strain>
    </source>
</reference>